<dbReference type="Pfam" id="PF01192">
    <property type="entry name" value="RNA_pol_Rpb6"/>
    <property type="match status" value="1"/>
</dbReference>
<reference evidence="12 13" key="1">
    <citation type="submission" date="2016-10" db="EMBL/GenBank/DDBJ databases">
        <title>The Draft Genome Sequence of the Potato Rhizosphere Bacteria Ochrobactrum sp. IPA7.2.</title>
        <authorList>
            <person name="Gogoleva N.E."/>
            <person name="Khlopko Y.A."/>
            <person name="Burygin G.L."/>
            <person name="Plotnikov A.O."/>
        </authorList>
    </citation>
    <scope>NUCLEOTIDE SEQUENCE [LARGE SCALE GENOMIC DNA]</scope>
    <source>
        <strain evidence="12 13">IPA7.2</strain>
    </source>
</reference>
<keyword evidence="7 11" id="KW-0804">Transcription</keyword>
<gene>
    <name evidence="11" type="primary">rpoZ</name>
    <name evidence="12" type="ORF">BLA27_09100</name>
</gene>
<dbReference type="GO" id="GO:0006351">
    <property type="term" value="P:DNA-templated transcription"/>
    <property type="evidence" value="ECO:0007669"/>
    <property type="project" value="UniProtKB-UniRule"/>
</dbReference>
<comment type="caution">
    <text evidence="12">The sequence shown here is derived from an EMBL/GenBank/DDBJ whole genome shotgun (WGS) entry which is preliminary data.</text>
</comment>
<dbReference type="GO" id="GO:0003899">
    <property type="term" value="F:DNA-directed RNA polymerase activity"/>
    <property type="evidence" value="ECO:0007669"/>
    <property type="project" value="UniProtKB-UniRule"/>
</dbReference>
<evidence type="ECO:0000256" key="4">
    <source>
        <dbReference type="ARBA" id="ARBA00022478"/>
    </source>
</evidence>
<dbReference type="Gene3D" id="3.90.940.10">
    <property type="match status" value="1"/>
</dbReference>
<evidence type="ECO:0000313" key="13">
    <source>
        <dbReference type="Proteomes" id="UP000182985"/>
    </source>
</evidence>
<keyword evidence="5 11" id="KW-0808">Transferase</keyword>
<evidence type="ECO:0000256" key="8">
    <source>
        <dbReference type="ARBA" id="ARBA00029924"/>
    </source>
</evidence>
<dbReference type="NCBIfam" id="TIGR00690">
    <property type="entry name" value="rpoZ"/>
    <property type="match status" value="1"/>
</dbReference>
<dbReference type="PANTHER" id="PTHR34476:SF1">
    <property type="entry name" value="DNA-DIRECTED RNA POLYMERASE SUBUNIT OMEGA"/>
    <property type="match status" value="1"/>
</dbReference>
<dbReference type="InterPro" id="IPR003716">
    <property type="entry name" value="DNA-dir_RNA_pol_omega"/>
</dbReference>
<evidence type="ECO:0000256" key="9">
    <source>
        <dbReference type="ARBA" id="ARBA00030998"/>
    </source>
</evidence>
<dbReference type="OrthoDB" id="9796300at2"/>
<dbReference type="GO" id="GO:0000428">
    <property type="term" value="C:DNA-directed RNA polymerase complex"/>
    <property type="evidence" value="ECO:0007669"/>
    <property type="project" value="UniProtKB-KW"/>
</dbReference>
<dbReference type="SMART" id="SM01409">
    <property type="entry name" value="RNA_pol_Rpb6"/>
    <property type="match status" value="1"/>
</dbReference>
<dbReference type="InterPro" id="IPR006110">
    <property type="entry name" value="Pol_omega/Rpo6/RPB6"/>
</dbReference>
<dbReference type="EMBL" id="MOEC01000007">
    <property type="protein sequence ID" value="OIS93827.1"/>
    <property type="molecule type" value="Genomic_DNA"/>
</dbReference>
<dbReference type="GO" id="GO:0003677">
    <property type="term" value="F:DNA binding"/>
    <property type="evidence" value="ECO:0007669"/>
    <property type="project" value="UniProtKB-UniRule"/>
</dbReference>
<accession>A0A1J6HNC1</accession>
<evidence type="ECO:0000256" key="10">
    <source>
        <dbReference type="ARBA" id="ARBA00048552"/>
    </source>
</evidence>
<comment type="catalytic activity">
    <reaction evidence="10 11">
        <text>RNA(n) + a ribonucleoside 5'-triphosphate = RNA(n+1) + diphosphate</text>
        <dbReference type="Rhea" id="RHEA:21248"/>
        <dbReference type="Rhea" id="RHEA-COMP:14527"/>
        <dbReference type="Rhea" id="RHEA-COMP:17342"/>
        <dbReference type="ChEBI" id="CHEBI:33019"/>
        <dbReference type="ChEBI" id="CHEBI:61557"/>
        <dbReference type="ChEBI" id="CHEBI:140395"/>
        <dbReference type="EC" id="2.7.7.6"/>
    </reaction>
</comment>
<evidence type="ECO:0000313" key="12">
    <source>
        <dbReference type="EMBL" id="OIS93827.1"/>
    </source>
</evidence>
<name>A0A1J6HNC1_9HYPH</name>
<dbReference type="SUPFAM" id="SSF63562">
    <property type="entry name" value="RPB6/omega subunit-like"/>
    <property type="match status" value="1"/>
</dbReference>
<comment type="function">
    <text evidence="11">Promotes RNA polymerase assembly. Latches the N- and C-terminal regions of the beta' subunit thereby facilitating its interaction with the beta and alpha subunits.</text>
</comment>
<protein>
    <recommendedName>
        <fullName evidence="3 11">DNA-directed RNA polymerase subunit omega</fullName>
        <shortName evidence="11">RNAP omega subunit</shortName>
        <ecNumber evidence="2 11">2.7.7.6</ecNumber>
    </recommendedName>
    <alternativeName>
        <fullName evidence="9 11">RNA polymerase omega subunit</fullName>
    </alternativeName>
    <alternativeName>
        <fullName evidence="8 11">Transcriptase subunit omega</fullName>
    </alternativeName>
</protein>
<dbReference type="RefSeq" id="WP_071631455.1">
    <property type="nucleotide sequence ID" value="NZ_JBCAUP010000008.1"/>
</dbReference>
<proteinExistence type="inferred from homology"/>
<keyword evidence="4 11" id="KW-0240">DNA-directed RNA polymerase</keyword>
<comment type="subunit">
    <text evidence="11">The RNAP catalytic core consists of 2 alpha, 1 beta, 1 beta' and 1 omega subunit. When a sigma factor is associated with the core the holoenzyme is formed, which can initiate transcription.</text>
</comment>
<evidence type="ECO:0000256" key="11">
    <source>
        <dbReference type="HAMAP-Rule" id="MF_00366"/>
    </source>
</evidence>
<keyword evidence="13" id="KW-1185">Reference proteome</keyword>
<comment type="similarity">
    <text evidence="1 11">Belongs to the RNA polymerase subunit omega family.</text>
</comment>
<dbReference type="InterPro" id="IPR036161">
    <property type="entry name" value="RPB6/omega-like_sf"/>
</dbReference>
<sequence>MARVTVEDCVDKVENRFELVLLAGHRARQISQGAQITIDRDNDKNPVVALREIADETLSPDDLKEDLIHSLQKHVEVDEPEAAAPAQITASSDEVVEGIADAAEEDVVTFDRMSEEELLAGIEGLVAPEKNDDF</sequence>
<organism evidence="12 13">
    <name type="scientific">Brucella cytisi</name>
    <dbReference type="NCBI Taxonomy" id="407152"/>
    <lineage>
        <taxon>Bacteria</taxon>
        <taxon>Pseudomonadati</taxon>
        <taxon>Pseudomonadota</taxon>
        <taxon>Alphaproteobacteria</taxon>
        <taxon>Hyphomicrobiales</taxon>
        <taxon>Brucellaceae</taxon>
        <taxon>Brucella/Ochrobactrum group</taxon>
        <taxon>Brucella</taxon>
    </lineage>
</organism>
<dbReference type="AlphaFoldDB" id="A0A1J6HNC1"/>
<dbReference type="PANTHER" id="PTHR34476">
    <property type="entry name" value="DNA-DIRECTED RNA POLYMERASE SUBUNIT OMEGA"/>
    <property type="match status" value="1"/>
</dbReference>
<dbReference type="EC" id="2.7.7.6" evidence="2 11"/>
<evidence type="ECO:0000256" key="5">
    <source>
        <dbReference type="ARBA" id="ARBA00022679"/>
    </source>
</evidence>
<dbReference type="HAMAP" id="MF_00366">
    <property type="entry name" value="RNApol_bact_RpoZ"/>
    <property type="match status" value="1"/>
</dbReference>
<evidence type="ECO:0000256" key="1">
    <source>
        <dbReference type="ARBA" id="ARBA00006711"/>
    </source>
</evidence>
<dbReference type="Proteomes" id="UP000182985">
    <property type="component" value="Unassembled WGS sequence"/>
</dbReference>
<evidence type="ECO:0000256" key="7">
    <source>
        <dbReference type="ARBA" id="ARBA00023163"/>
    </source>
</evidence>
<evidence type="ECO:0000256" key="2">
    <source>
        <dbReference type="ARBA" id="ARBA00012418"/>
    </source>
</evidence>
<evidence type="ECO:0000256" key="3">
    <source>
        <dbReference type="ARBA" id="ARBA00013725"/>
    </source>
</evidence>
<keyword evidence="6 11" id="KW-0548">Nucleotidyltransferase</keyword>
<evidence type="ECO:0000256" key="6">
    <source>
        <dbReference type="ARBA" id="ARBA00022695"/>
    </source>
</evidence>